<feature type="compositionally biased region" description="Basic and acidic residues" evidence="11">
    <location>
        <begin position="20"/>
        <end position="32"/>
    </location>
</feature>
<dbReference type="EMBL" id="VCKY01000010">
    <property type="protein sequence ID" value="TMR24454.1"/>
    <property type="molecule type" value="Genomic_DNA"/>
</dbReference>
<dbReference type="GO" id="GO:0008270">
    <property type="term" value="F:zinc ion binding"/>
    <property type="evidence" value="ECO:0007669"/>
    <property type="project" value="InterPro"/>
</dbReference>
<keyword evidence="5" id="KW-0645">Protease</keyword>
<dbReference type="GO" id="GO:0005615">
    <property type="term" value="C:extracellular space"/>
    <property type="evidence" value="ECO:0007669"/>
    <property type="project" value="InterPro"/>
</dbReference>
<evidence type="ECO:0000256" key="2">
    <source>
        <dbReference type="ARBA" id="ARBA00004613"/>
    </source>
</evidence>
<reference evidence="12 13" key="1">
    <citation type="submission" date="2019-05" db="EMBL/GenBank/DDBJ databases">
        <title>Draft genome sequence of Nonomuraea turkmeniaca DSM 43926.</title>
        <authorList>
            <person name="Saricaoglu S."/>
            <person name="Isik K."/>
        </authorList>
    </citation>
    <scope>NUCLEOTIDE SEQUENCE [LARGE SCALE GENOMIC DNA]</scope>
    <source>
        <strain evidence="12 13">DSM 43926</strain>
    </source>
</reference>
<comment type="similarity">
    <text evidence="3">Belongs to the peptidase M36 family.</text>
</comment>
<keyword evidence="4" id="KW-0964">Secreted</keyword>
<proteinExistence type="inferred from homology"/>
<dbReference type="Gene3D" id="3.10.170.10">
    <property type="match status" value="1"/>
</dbReference>
<feature type="region of interest" description="Disordered" evidence="11">
    <location>
        <begin position="1"/>
        <end position="49"/>
    </location>
</feature>
<comment type="caution">
    <text evidence="12">The sequence shown here is derived from an EMBL/GenBank/DDBJ whole genome shotgun (WGS) entry which is preliminary data.</text>
</comment>
<name>A0A5S4FVS4_9ACTN</name>
<keyword evidence="7" id="KW-0378">Hydrolase</keyword>
<dbReference type="Gene3D" id="1.10.390.10">
    <property type="entry name" value="Neutral Protease Domain 2"/>
    <property type="match status" value="1"/>
</dbReference>
<gene>
    <name evidence="12" type="ORF">ETD86_04425</name>
</gene>
<keyword evidence="8" id="KW-0862">Zinc</keyword>
<keyword evidence="10" id="KW-0865">Zymogen</keyword>
<evidence type="ECO:0000256" key="10">
    <source>
        <dbReference type="ARBA" id="ARBA00023145"/>
    </source>
</evidence>
<dbReference type="SUPFAM" id="SSF55486">
    <property type="entry name" value="Metalloproteases ('zincins'), catalytic domain"/>
    <property type="match status" value="1"/>
</dbReference>
<dbReference type="PANTHER" id="PTHR33478:SF1">
    <property type="entry name" value="EXTRACELLULAR METALLOPROTEINASE MEP"/>
    <property type="match status" value="1"/>
</dbReference>
<evidence type="ECO:0000256" key="5">
    <source>
        <dbReference type="ARBA" id="ARBA00022670"/>
    </source>
</evidence>
<feature type="region of interest" description="Disordered" evidence="11">
    <location>
        <begin position="911"/>
        <end position="931"/>
    </location>
</feature>
<evidence type="ECO:0000313" key="12">
    <source>
        <dbReference type="EMBL" id="TMR24454.1"/>
    </source>
</evidence>
<dbReference type="GO" id="GO:0004222">
    <property type="term" value="F:metalloendopeptidase activity"/>
    <property type="evidence" value="ECO:0007669"/>
    <property type="project" value="InterPro"/>
</dbReference>
<keyword evidence="6" id="KW-0479">Metal-binding</keyword>
<keyword evidence="13" id="KW-1185">Reference proteome</keyword>
<evidence type="ECO:0000256" key="7">
    <source>
        <dbReference type="ARBA" id="ARBA00022801"/>
    </source>
</evidence>
<comment type="cofactor">
    <cofactor evidence="1">
        <name>Zn(2+)</name>
        <dbReference type="ChEBI" id="CHEBI:29105"/>
    </cofactor>
</comment>
<evidence type="ECO:0000313" key="13">
    <source>
        <dbReference type="Proteomes" id="UP000309128"/>
    </source>
</evidence>
<dbReference type="InterPro" id="IPR050371">
    <property type="entry name" value="Fungal_virulence_M36"/>
</dbReference>
<feature type="compositionally biased region" description="Polar residues" evidence="11">
    <location>
        <begin position="921"/>
        <end position="931"/>
    </location>
</feature>
<evidence type="ECO:0000256" key="3">
    <source>
        <dbReference type="ARBA" id="ARBA00006006"/>
    </source>
</evidence>
<dbReference type="OrthoDB" id="5377264at2"/>
<dbReference type="Pfam" id="PF02128">
    <property type="entry name" value="Peptidase_M36"/>
    <property type="match status" value="1"/>
</dbReference>
<organism evidence="12 13">
    <name type="scientific">Nonomuraea turkmeniaca</name>
    <dbReference type="NCBI Taxonomy" id="103838"/>
    <lineage>
        <taxon>Bacteria</taxon>
        <taxon>Bacillati</taxon>
        <taxon>Actinomycetota</taxon>
        <taxon>Actinomycetes</taxon>
        <taxon>Streptosporangiales</taxon>
        <taxon>Streptosporangiaceae</taxon>
        <taxon>Nonomuraea</taxon>
    </lineage>
</organism>
<evidence type="ECO:0000256" key="11">
    <source>
        <dbReference type="SAM" id="MobiDB-lite"/>
    </source>
</evidence>
<evidence type="ECO:0000256" key="9">
    <source>
        <dbReference type="ARBA" id="ARBA00023049"/>
    </source>
</evidence>
<dbReference type="GO" id="GO:0006508">
    <property type="term" value="P:proteolysis"/>
    <property type="evidence" value="ECO:0007669"/>
    <property type="project" value="UniProtKB-KW"/>
</dbReference>
<dbReference type="InterPro" id="IPR027268">
    <property type="entry name" value="Peptidase_M4/M1_CTD_sf"/>
</dbReference>
<accession>A0A5S4FVS4</accession>
<keyword evidence="9" id="KW-0482">Metalloprotease</keyword>
<evidence type="ECO:0000256" key="1">
    <source>
        <dbReference type="ARBA" id="ARBA00001947"/>
    </source>
</evidence>
<evidence type="ECO:0000256" key="4">
    <source>
        <dbReference type="ARBA" id="ARBA00022525"/>
    </source>
</evidence>
<dbReference type="Proteomes" id="UP000309128">
    <property type="component" value="Unassembled WGS sequence"/>
</dbReference>
<sequence>MAPTGAAQGEPGKSNIVHDFQAEEHGKPDVDNRQGQVPPPAGANARRAGPAAEIRWNALGTPAAVVSSEPLAEGLGSDPEQAARAYLKNNESIFGLPAEAVDALERVAVNPIGAGHAVLLRQRFGDLPAGVDGLVAVGVVDGTIRHVTSTLSRATQAPPAAAITAQQAMEIAARDGGIDLATAATKQATPVAVPAPDGVHSAYQVVLIGGGNGEAAAYTTHVDAVSGAILVRENLVDHHQDPDNPHWEAFPANPRDDYSSVDTRQTWCHLPDPGCDYVAGGDPATGKAWDVDHVTGEPTNTSLGNAARTFENRASGDPFTVGTRPNVITPSRNYTFPWRNTWYEAKCNPAVLDQEGEADLEAAIANLNAMHNRMHDWSYRLGFTETAWNMQSDNGDRGGLGNDPEQGNAQAGARVLSVRDNANQITGPDGVAPITNMYLWQPIAGAFYAPCVDGDYDMSVIGHEYTHAISGRMIAGPNAGWSGAQAGAMNESTSDLFAMEYLFEYGFRPAGVTPYVTGGYVTGDKVRGIRNYDMSKSPLNYSDVAYDIVGQQVHADGEIWSATQFDVRAAFIKRYGDGTSKQQRSCADGQTPVEKCPGNRRWAQVSFDALLLMASGAVSYVDHRDALLAADAMRFGGKNHDIMWRAFAEHGLGKGAASTGPNDADPTPSFVNPVGKNGSLQLKPLGEAKDAALRLYVGDYEGRVVPVADTDPATPLADTVEMTPGIYDFVVAGNGFGHRRLKFAVLPGVKLPLPLALPRNHASAASGAAASGDGVNQAKLIDETEATNWASLTGAPAGKSVVVDLAGDTPVKIRRVQVSSMLRPNINDPADPGGQNRFSSLRAFEVLACASGCADPANYTKIYTSPADAFHTTLPRPRGADMIFKSFDVRTASATHLMLRVLSTQCTGNPLYAGEQDDDPNSATDCATASPQRDQVRAAEFQAFSY</sequence>
<dbReference type="InterPro" id="IPR001842">
    <property type="entry name" value="Peptidase_M36"/>
</dbReference>
<protein>
    <submittedName>
        <fullName evidence="12">Peptidase M36</fullName>
    </submittedName>
</protein>
<dbReference type="PANTHER" id="PTHR33478">
    <property type="entry name" value="EXTRACELLULAR METALLOPROTEINASE MEP"/>
    <property type="match status" value="1"/>
</dbReference>
<dbReference type="AlphaFoldDB" id="A0A5S4FVS4"/>
<comment type="subcellular location">
    <subcellularLocation>
        <location evidence="2">Secreted</location>
    </subcellularLocation>
</comment>
<evidence type="ECO:0000256" key="6">
    <source>
        <dbReference type="ARBA" id="ARBA00022723"/>
    </source>
</evidence>
<evidence type="ECO:0000256" key="8">
    <source>
        <dbReference type="ARBA" id="ARBA00022833"/>
    </source>
</evidence>